<dbReference type="OrthoDB" id="6052932at2759"/>
<accession>A0A8S3UW95</accession>
<dbReference type="CDD" id="cd19757">
    <property type="entry name" value="Bbox1"/>
    <property type="match status" value="1"/>
</dbReference>
<evidence type="ECO:0000313" key="5">
    <source>
        <dbReference type="Proteomes" id="UP000683360"/>
    </source>
</evidence>
<dbReference type="SUPFAM" id="SSF50969">
    <property type="entry name" value="YVTN repeat-like/Quinoprotein amine dehydrogenase"/>
    <property type="match status" value="1"/>
</dbReference>
<evidence type="ECO:0000256" key="2">
    <source>
        <dbReference type="SAM" id="Coils"/>
    </source>
</evidence>
<dbReference type="Gene3D" id="2.120.10.30">
    <property type="entry name" value="TolB, C-terminal domain"/>
    <property type="match status" value="2"/>
</dbReference>
<keyword evidence="4" id="KW-0012">Acyltransferase</keyword>
<evidence type="ECO:0000313" key="4">
    <source>
        <dbReference type="EMBL" id="CAG2249878.1"/>
    </source>
</evidence>
<dbReference type="Pfam" id="PF06739">
    <property type="entry name" value="SBBP"/>
    <property type="match status" value="1"/>
</dbReference>
<reference evidence="4" key="1">
    <citation type="submission" date="2021-03" db="EMBL/GenBank/DDBJ databases">
        <authorList>
            <person name="Bekaert M."/>
        </authorList>
    </citation>
    <scope>NUCLEOTIDE SEQUENCE</scope>
</reference>
<sequence>MASNTSICGICSLRKITTTSDHWCPECEEALCDECLEHHKLLKATRRHKPIPISSYKSLPSFIADINQSCVYHNEQYQIYCNEHAIPLCLQCINDHSKCNVTSIEKITMNIKTSGQFLDLESRLGDLLQNIERIKKNREANVTDIETLRVQHVKEIKQIRVEINNHLDNLEKQILEELKEKEYQCKESIQKVLLPVKERGSIITQCQLNFKSIKDYASDLQTYIGMRDLEVKVDENEQYLQSLIDTKGLEHLDLVYKVDTNVQNILNNLKSFGSIEIKNHISDIELTRAKDKQAQIQVAAARKTVNDVKLIQQKKIITNGVVVRGCCMSREGDFLFTDPALDSLYVIKSDGTLKYEMSVDPSDGFDITFVDDNNVAITSGHSLWKTGIDIINIENRSKIKFIELPGRAWGITRDHDSLFVCVSQFGIYRIHTADYTTSHVISCTLPSDSYVSIFADKIYYTDRLENSVVCCDSNGSRVWTFKDDSVLKCPRGITVDNDGNVFIVGESSSNVVIISKDGKHHKEILTKGDGLLKPTAIFFDKQKRNCLLQIKSIQPFSTMLRECDRNPNDRHNLKLTKKVKAQHVKTIKQIRVELNRRLDAVEKQVLRDLEEKEGQCKDDIKRELSTIEDKEVIISQYHSKFKNIKQYASDLQTFLGIGDIEVKVNEYEAYLQSLVEAKGFEHCDLVFKVNTDVQSILHAPKHFGSTEIKVGPNNFEFYRAKYKQAQLRVVGMIQTINDVKLILQKKYGGVVKGCCVSEVGEFLFIDNCSPKMLHVISSDGTLKFNMTLDPCDVFDIVCIDKKTVAITTGQSLKKTGIYIIDLEKRIKTKYRSLLGRSYGITRDQYSLFVCVAAIDRLQKHLSTGVLSCEEAICDECKEHHKLLKATRSHKPIAISSYKSLPSVITDIHHSCIYHNEQYQQYCVEHALPICFKCINEHRKCNVTTLENVTVNVKNSGQFLDLESRLEDLLLNIDIMKKDRKANVTGIENLKTRQVAEIKKKRLELNKHLDNLERQFIKDIEEKVCKCKDGIQKVVSSIKEKETVIHHCQVNFQSIKKCASDLQIFLAMREIELKVDENEKYLHCLSQSKSFEQLDIVCKNDTGVQSIFQSLKLFGIIEIKTRTKTIDFIRAKDKQAQFQVAGAKKTINNMKLNMQKKIPTYGEEVRGGCMSKEGDALFTDYFNKKSLNVIKSDDTLRYIMPLDPSYGYDITFIDEKTVAITSGHLSMKTGIDIINIKNRSKLNFIRLPDRTYGITCDHGFIFVCVSECGIYKVNTLDYTTSRVISCSLPAYSYVSVSTEKIYYTDYKDASVICCDHNGSRIWVFKDDSVLKIPRGIAVDNDGSVFVIGHGSSNVVIISNDGKSHKEILNKEDGLREPSAIFFDKQKRELLVANDKQTAFLYNIT</sequence>
<dbReference type="PANTHER" id="PTHR25462:SF296">
    <property type="entry name" value="MEIOTIC P26, ISOFORM F"/>
    <property type="match status" value="1"/>
</dbReference>
<feature type="domain" description="B box-type" evidence="3">
    <location>
        <begin position="3"/>
        <end position="53"/>
    </location>
</feature>
<dbReference type="PROSITE" id="PS50119">
    <property type="entry name" value="ZF_BBOX"/>
    <property type="match status" value="1"/>
</dbReference>
<protein>
    <submittedName>
        <fullName evidence="4">TRIM71</fullName>
        <ecNumber evidence="4">2.3.2.27</ecNumber>
    </submittedName>
</protein>
<dbReference type="InterPro" id="IPR000315">
    <property type="entry name" value="Znf_B-box"/>
</dbReference>
<dbReference type="InterPro" id="IPR047153">
    <property type="entry name" value="TRIM45/56/19-like"/>
</dbReference>
<keyword evidence="1" id="KW-0862">Zinc</keyword>
<feature type="coiled-coil region" evidence="2">
    <location>
        <begin position="117"/>
        <end position="180"/>
    </location>
</feature>
<dbReference type="InterPro" id="IPR010620">
    <property type="entry name" value="SBBP_repeat"/>
</dbReference>
<proteinExistence type="predicted"/>
<dbReference type="SUPFAM" id="SSF101898">
    <property type="entry name" value="NHL repeat"/>
    <property type="match status" value="1"/>
</dbReference>
<keyword evidence="5" id="KW-1185">Reference proteome</keyword>
<dbReference type="EMBL" id="CAJPWZ010003016">
    <property type="protein sequence ID" value="CAG2249878.1"/>
    <property type="molecule type" value="Genomic_DNA"/>
</dbReference>
<evidence type="ECO:0000256" key="1">
    <source>
        <dbReference type="PROSITE-ProRule" id="PRU00024"/>
    </source>
</evidence>
<dbReference type="Gene3D" id="3.30.160.60">
    <property type="entry name" value="Classic Zinc Finger"/>
    <property type="match status" value="2"/>
</dbReference>
<keyword evidence="1" id="KW-0479">Metal-binding</keyword>
<name>A0A8S3UW95_MYTED</name>
<evidence type="ECO:0000259" key="3">
    <source>
        <dbReference type="PROSITE" id="PS50119"/>
    </source>
</evidence>
<dbReference type="GO" id="GO:0061630">
    <property type="term" value="F:ubiquitin protein ligase activity"/>
    <property type="evidence" value="ECO:0007669"/>
    <property type="project" value="UniProtKB-EC"/>
</dbReference>
<keyword evidence="1" id="KW-0863">Zinc-finger</keyword>
<keyword evidence="2" id="KW-0175">Coiled coil</keyword>
<dbReference type="InterPro" id="IPR011044">
    <property type="entry name" value="Quino_amine_DH_bsu"/>
</dbReference>
<organism evidence="4 5">
    <name type="scientific">Mytilus edulis</name>
    <name type="common">Blue mussel</name>
    <dbReference type="NCBI Taxonomy" id="6550"/>
    <lineage>
        <taxon>Eukaryota</taxon>
        <taxon>Metazoa</taxon>
        <taxon>Spiralia</taxon>
        <taxon>Lophotrochozoa</taxon>
        <taxon>Mollusca</taxon>
        <taxon>Bivalvia</taxon>
        <taxon>Autobranchia</taxon>
        <taxon>Pteriomorphia</taxon>
        <taxon>Mytilida</taxon>
        <taxon>Mytiloidea</taxon>
        <taxon>Mytilidae</taxon>
        <taxon>Mytilinae</taxon>
        <taxon>Mytilus</taxon>
    </lineage>
</organism>
<keyword evidence="4" id="KW-0808">Transferase</keyword>
<feature type="coiled-coil region" evidence="2">
    <location>
        <begin position="584"/>
        <end position="611"/>
    </location>
</feature>
<gene>
    <name evidence="4" type="ORF">MEDL_61636</name>
</gene>
<dbReference type="Proteomes" id="UP000683360">
    <property type="component" value="Unassembled WGS sequence"/>
</dbReference>
<comment type="caution">
    <text evidence="4">The sequence shown here is derived from an EMBL/GenBank/DDBJ whole genome shotgun (WGS) entry which is preliminary data.</text>
</comment>
<dbReference type="InterPro" id="IPR011042">
    <property type="entry name" value="6-blade_b-propeller_TolB-like"/>
</dbReference>
<dbReference type="GO" id="GO:0008270">
    <property type="term" value="F:zinc ion binding"/>
    <property type="evidence" value="ECO:0007669"/>
    <property type="project" value="UniProtKB-KW"/>
</dbReference>
<dbReference type="PANTHER" id="PTHR25462">
    <property type="entry name" value="BONUS, ISOFORM C-RELATED"/>
    <property type="match status" value="1"/>
</dbReference>
<dbReference type="SUPFAM" id="SSF57845">
    <property type="entry name" value="B-box zinc-binding domain"/>
    <property type="match status" value="2"/>
</dbReference>
<dbReference type="EC" id="2.3.2.27" evidence="4"/>